<dbReference type="OrthoDB" id="8083615at2"/>
<accession>A0A369WBN1</accession>
<comment type="caution">
    <text evidence="2">The sequence shown here is derived from an EMBL/GenBank/DDBJ whole genome shotgun (WGS) entry which is preliminary data.</text>
</comment>
<dbReference type="AlphaFoldDB" id="A0A369WBN1"/>
<dbReference type="EMBL" id="QQNH01000006">
    <property type="protein sequence ID" value="RDE09511.1"/>
    <property type="molecule type" value="Genomic_DNA"/>
</dbReference>
<name>A0A369WBN1_9HYPH</name>
<protein>
    <recommendedName>
        <fullName evidence="4">DUF3828 domain-containing protein</fullName>
    </recommendedName>
</protein>
<proteinExistence type="predicted"/>
<evidence type="ECO:0000313" key="3">
    <source>
        <dbReference type="Proteomes" id="UP000253759"/>
    </source>
</evidence>
<reference evidence="3" key="1">
    <citation type="submission" date="2018-07" db="EMBL/GenBank/DDBJ databases">
        <authorList>
            <person name="Liu B.-T."/>
            <person name="Du Z."/>
        </authorList>
    </citation>
    <scope>NUCLEOTIDE SEQUENCE [LARGE SCALE GENOMIC DNA]</scope>
    <source>
        <strain evidence="3">XYN52</strain>
    </source>
</reference>
<keyword evidence="1" id="KW-0732">Signal</keyword>
<evidence type="ECO:0000256" key="1">
    <source>
        <dbReference type="SAM" id="SignalP"/>
    </source>
</evidence>
<evidence type="ECO:0000313" key="2">
    <source>
        <dbReference type="EMBL" id="RDE09511.1"/>
    </source>
</evidence>
<sequence>MKQLLPVALAAIALGHSTSAPAQDLVPGQAAGFVDRFCETLVPAVADYDPNASGAWPPDDPAVFGPLVTADLAAMIENALAHNAAFENETGGKGLLGDGVPWTSVQDAASDCTAGAIVETSASAEVAVRYSYADAPGEGWSDKLILTQDGEKWHLEDIRYGEDGRTSLRAVLAQALEQ</sequence>
<dbReference type="Proteomes" id="UP000253759">
    <property type="component" value="Unassembled WGS sequence"/>
</dbReference>
<organism evidence="2 3">
    <name type="scientific">Pelagibacterium lacus</name>
    <dbReference type="NCBI Taxonomy" id="2282655"/>
    <lineage>
        <taxon>Bacteria</taxon>
        <taxon>Pseudomonadati</taxon>
        <taxon>Pseudomonadota</taxon>
        <taxon>Alphaproteobacteria</taxon>
        <taxon>Hyphomicrobiales</taxon>
        <taxon>Devosiaceae</taxon>
        <taxon>Pelagibacterium</taxon>
    </lineage>
</organism>
<evidence type="ECO:0008006" key="4">
    <source>
        <dbReference type="Google" id="ProtNLM"/>
    </source>
</evidence>
<feature type="signal peptide" evidence="1">
    <location>
        <begin position="1"/>
        <end position="22"/>
    </location>
</feature>
<feature type="chain" id="PRO_5016993567" description="DUF3828 domain-containing protein" evidence="1">
    <location>
        <begin position="23"/>
        <end position="178"/>
    </location>
</feature>
<gene>
    <name evidence="2" type="ORF">DVH29_06835</name>
</gene>
<dbReference type="RefSeq" id="WP_114645418.1">
    <property type="nucleotide sequence ID" value="NZ_QQNH01000006.1"/>
</dbReference>
<keyword evidence="3" id="KW-1185">Reference proteome</keyword>